<organism evidence="7 8">
    <name type="scientific">Alkalitalea saponilacus</name>
    <dbReference type="NCBI Taxonomy" id="889453"/>
    <lineage>
        <taxon>Bacteria</taxon>
        <taxon>Pseudomonadati</taxon>
        <taxon>Bacteroidota</taxon>
        <taxon>Bacteroidia</taxon>
        <taxon>Marinilabiliales</taxon>
        <taxon>Marinilabiliaceae</taxon>
        <taxon>Alkalitalea</taxon>
    </lineage>
</organism>
<dbReference type="InterPro" id="IPR004960">
    <property type="entry name" value="LipA_acyltrans"/>
</dbReference>
<dbReference type="Proteomes" id="UP000191055">
    <property type="component" value="Unassembled WGS sequence"/>
</dbReference>
<dbReference type="STRING" id="889453.SAMN03080601_00536"/>
<dbReference type="PANTHER" id="PTHR30606">
    <property type="entry name" value="LIPID A BIOSYNTHESIS LAUROYL ACYLTRANSFERASE"/>
    <property type="match status" value="1"/>
</dbReference>
<keyword evidence="6" id="KW-0012">Acyltransferase</keyword>
<accession>A0A1T5BJ06</accession>
<dbReference type="GO" id="GO:0009247">
    <property type="term" value="P:glycolipid biosynthetic process"/>
    <property type="evidence" value="ECO:0007669"/>
    <property type="project" value="UniProtKB-ARBA"/>
</dbReference>
<name>A0A1T5BJ06_9BACT</name>
<dbReference type="CDD" id="cd07984">
    <property type="entry name" value="LPLAT_LABLAT-like"/>
    <property type="match status" value="1"/>
</dbReference>
<protein>
    <submittedName>
        <fullName evidence="7">KDO2-lipid IV(A) lauroyltransferase</fullName>
    </submittedName>
</protein>
<dbReference type="RefSeq" id="WP_079556330.1">
    <property type="nucleotide sequence ID" value="NZ_CP021904.1"/>
</dbReference>
<dbReference type="GO" id="GO:0005886">
    <property type="term" value="C:plasma membrane"/>
    <property type="evidence" value="ECO:0007669"/>
    <property type="project" value="UniProtKB-SubCell"/>
</dbReference>
<reference evidence="7 8" key="1">
    <citation type="submission" date="2017-02" db="EMBL/GenBank/DDBJ databases">
        <authorList>
            <person name="Peterson S.W."/>
        </authorList>
    </citation>
    <scope>NUCLEOTIDE SEQUENCE [LARGE SCALE GENOMIC DNA]</scope>
    <source>
        <strain evidence="7 8">DSM 24412</strain>
    </source>
</reference>
<comment type="subcellular location">
    <subcellularLocation>
        <location evidence="1">Cell inner membrane</location>
    </subcellularLocation>
</comment>
<evidence type="ECO:0000256" key="1">
    <source>
        <dbReference type="ARBA" id="ARBA00004533"/>
    </source>
</evidence>
<dbReference type="OrthoDB" id="9801955at2"/>
<evidence type="ECO:0000313" key="7">
    <source>
        <dbReference type="EMBL" id="SKB47228.1"/>
    </source>
</evidence>
<proteinExistence type="predicted"/>
<dbReference type="PANTHER" id="PTHR30606:SF10">
    <property type="entry name" value="PHOSPHATIDYLINOSITOL MANNOSIDE ACYLTRANSFERASE"/>
    <property type="match status" value="1"/>
</dbReference>
<dbReference type="AlphaFoldDB" id="A0A1T5BJ06"/>
<gene>
    <name evidence="7" type="ORF">SAMN03080601_00536</name>
</gene>
<dbReference type="GO" id="GO:0016746">
    <property type="term" value="F:acyltransferase activity"/>
    <property type="evidence" value="ECO:0007669"/>
    <property type="project" value="UniProtKB-KW"/>
</dbReference>
<keyword evidence="2" id="KW-1003">Cell membrane</keyword>
<evidence type="ECO:0000256" key="6">
    <source>
        <dbReference type="ARBA" id="ARBA00023315"/>
    </source>
</evidence>
<dbReference type="KEGG" id="asx:CDL62_11240"/>
<dbReference type="EMBL" id="FUYV01000002">
    <property type="protein sequence ID" value="SKB47228.1"/>
    <property type="molecule type" value="Genomic_DNA"/>
</dbReference>
<keyword evidence="8" id="KW-1185">Reference proteome</keyword>
<keyword evidence="3" id="KW-0997">Cell inner membrane</keyword>
<evidence type="ECO:0000256" key="5">
    <source>
        <dbReference type="ARBA" id="ARBA00023136"/>
    </source>
</evidence>
<evidence type="ECO:0000256" key="2">
    <source>
        <dbReference type="ARBA" id="ARBA00022475"/>
    </source>
</evidence>
<evidence type="ECO:0000256" key="3">
    <source>
        <dbReference type="ARBA" id="ARBA00022519"/>
    </source>
</evidence>
<keyword evidence="4 7" id="KW-0808">Transferase</keyword>
<dbReference type="Pfam" id="PF03279">
    <property type="entry name" value="Lip_A_acyltrans"/>
    <property type="match status" value="1"/>
</dbReference>
<sequence length="295" mass="35447">MLNYIGFYLSYPFLWLAGNMPFWILYRFSDFFYIVVLLVGYRKKVIETNLRNSFPEKSNDEIRKIRYAFYRHFCDIFVETIAMQKSNISRIRRRVRVVNPEDVNAVLDKGQDVIAVTGHYGNWEWVPSVSDRLNALGVSVYRPLKNPMMDKYMLMLRSRFGSVNIPKKNTSREIVRYKRSNQRFILGLISDQSPGKRELQYWARFLNQNTPVILGPEKLAKLTNSQLFFWQMEKEKRGHYKITFIPYKGNVKDSADYDITEWHLRLLERLIVSKPEYWLWSHKRWKYQHLFPGKE</sequence>
<keyword evidence="5" id="KW-0472">Membrane</keyword>
<evidence type="ECO:0000256" key="4">
    <source>
        <dbReference type="ARBA" id="ARBA00022679"/>
    </source>
</evidence>
<evidence type="ECO:0000313" key="8">
    <source>
        <dbReference type="Proteomes" id="UP000191055"/>
    </source>
</evidence>